<name>A0ABD3PJZ5_9STRA</name>
<dbReference type="Proteomes" id="UP001516023">
    <property type="component" value="Unassembled WGS sequence"/>
</dbReference>
<dbReference type="AlphaFoldDB" id="A0ABD3PJZ5"/>
<accession>A0ABD3PJZ5</accession>
<reference evidence="2 3" key="1">
    <citation type="journal article" date="2020" name="G3 (Bethesda)">
        <title>Improved Reference Genome for Cyclotella cryptica CCMP332, a Model for Cell Wall Morphogenesis, Salinity Adaptation, and Lipid Production in Diatoms (Bacillariophyta).</title>
        <authorList>
            <person name="Roberts W.R."/>
            <person name="Downey K.M."/>
            <person name="Ruck E.C."/>
            <person name="Traller J.C."/>
            <person name="Alverson A.J."/>
        </authorList>
    </citation>
    <scope>NUCLEOTIDE SEQUENCE [LARGE SCALE GENOMIC DNA]</scope>
    <source>
        <strain evidence="2 3">CCMP332</strain>
    </source>
</reference>
<keyword evidence="3" id="KW-1185">Reference proteome</keyword>
<protein>
    <submittedName>
        <fullName evidence="2">Uncharacterized protein</fullName>
    </submittedName>
</protein>
<sequence length="104" mass="11010">MSSLTPSDLFTAVSLDSDAQNHTDLCSSVPPNTNTKPDLSKMSPITPSTPSTALNIESIARNVTQTCCIAPNTGSKITYVSSFRESVTMESDASNVTQLILSVQ</sequence>
<organism evidence="2 3">
    <name type="scientific">Cyclotella cryptica</name>
    <dbReference type="NCBI Taxonomy" id="29204"/>
    <lineage>
        <taxon>Eukaryota</taxon>
        <taxon>Sar</taxon>
        <taxon>Stramenopiles</taxon>
        <taxon>Ochrophyta</taxon>
        <taxon>Bacillariophyta</taxon>
        <taxon>Coscinodiscophyceae</taxon>
        <taxon>Thalassiosirophycidae</taxon>
        <taxon>Stephanodiscales</taxon>
        <taxon>Stephanodiscaceae</taxon>
        <taxon>Cyclotella</taxon>
    </lineage>
</organism>
<proteinExistence type="predicted"/>
<gene>
    <name evidence="2" type="ORF">HJC23_009184</name>
</gene>
<dbReference type="EMBL" id="JABMIG020000157">
    <property type="protein sequence ID" value="KAL3788378.1"/>
    <property type="molecule type" value="Genomic_DNA"/>
</dbReference>
<evidence type="ECO:0000313" key="2">
    <source>
        <dbReference type="EMBL" id="KAL3788378.1"/>
    </source>
</evidence>
<feature type="region of interest" description="Disordered" evidence="1">
    <location>
        <begin position="22"/>
        <end position="50"/>
    </location>
</feature>
<evidence type="ECO:0000256" key="1">
    <source>
        <dbReference type="SAM" id="MobiDB-lite"/>
    </source>
</evidence>
<evidence type="ECO:0000313" key="3">
    <source>
        <dbReference type="Proteomes" id="UP001516023"/>
    </source>
</evidence>
<comment type="caution">
    <text evidence="2">The sequence shown here is derived from an EMBL/GenBank/DDBJ whole genome shotgun (WGS) entry which is preliminary data.</text>
</comment>